<comment type="similarity">
    <text evidence="1">Belongs to the short-chain dehydrogenases/reductases (SDR) family.</text>
</comment>
<evidence type="ECO:0000313" key="4">
    <source>
        <dbReference type="Proteomes" id="UP000610760"/>
    </source>
</evidence>
<protein>
    <submittedName>
        <fullName evidence="3">SDR family oxidoreductase</fullName>
    </submittedName>
</protein>
<dbReference type="Gene3D" id="3.40.50.720">
    <property type="entry name" value="NAD(P)-binding Rossmann-like Domain"/>
    <property type="match status" value="1"/>
</dbReference>
<reference evidence="3" key="1">
    <citation type="submission" date="2020-08" db="EMBL/GenBank/DDBJ databases">
        <title>Genome public.</title>
        <authorList>
            <person name="Liu C."/>
            <person name="Sun Q."/>
        </authorList>
    </citation>
    <scope>NUCLEOTIDE SEQUENCE</scope>
    <source>
        <strain evidence="3">NSJ-33</strain>
    </source>
</reference>
<dbReference type="RefSeq" id="WP_249295604.1">
    <property type="nucleotide sequence ID" value="NZ_JACRSV010000003.1"/>
</dbReference>
<dbReference type="EMBL" id="JACRSV010000003">
    <property type="protein sequence ID" value="MBC8560563.1"/>
    <property type="molecule type" value="Genomic_DNA"/>
</dbReference>
<organism evidence="3 4">
    <name type="scientific">Fumia xinanensis</name>
    <dbReference type="NCBI Taxonomy" id="2763659"/>
    <lineage>
        <taxon>Bacteria</taxon>
        <taxon>Bacillati</taxon>
        <taxon>Bacillota</taxon>
        <taxon>Clostridia</taxon>
        <taxon>Eubacteriales</taxon>
        <taxon>Oscillospiraceae</taxon>
        <taxon>Fumia</taxon>
    </lineage>
</organism>
<evidence type="ECO:0000313" key="3">
    <source>
        <dbReference type="EMBL" id="MBC8560563.1"/>
    </source>
</evidence>
<dbReference type="CDD" id="cd05233">
    <property type="entry name" value="SDR_c"/>
    <property type="match status" value="1"/>
</dbReference>
<dbReference type="GO" id="GO:0008206">
    <property type="term" value="P:bile acid metabolic process"/>
    <property type="evidence" value="ECO:0007669"/>
    <property type="project" value="UniProtKB-ARBA"/>
</dbReference>
<evidence type="ECO:0000256" key="2">
    <source>
        <dbReference type="ARBA" id="ARBA00023002"/>
    </source>
</evidence>
<proteinExistence type="inferred from homology"/>
<dbReference type="FunFam" id="3.40.50.720:FF:000084">
    <property type="entry name" value="Short-chain dehydrogenase reductase"/>
    <property type="match status" value="1"/>
</dbReference>
<dbReference type="PRINTS" id="PR00080">
    <property type="entry name" value="SDRFAMILY"/>
</dbReference>
<comment type="caution">
    <text evidence="3">The sequence shown here is derived from an EMBL/GenBank/DDBJ whole genome shotgun (WGS) entry which is preliminary data.</text>
</comment>
<dbReference type="InterPro" id="IPR051122">
    <property type="entry name" value="SDR_DHRS6-like"/>
</dbReference>
<dbReference type="PANTHER" id="PTHR43477:SF1">
    <property type="entry name" value="DIHYDROANTICAPSIN 7-DEHYDROGENASE"/>
    <property type="match status" value="1"/>
</dbReference>
<dbReference type="PRINTS" id="PR00081">
    <property type="entry name" value="GDHRDH"/>
</dbReference>
<dbReference type="InterPro" id="IPR036291">
    <property type="entry name" value="NAD(P)-bd_dom_sf"/>
</dbReference>
<dbReference type="Pfam" id="PF13561">
    <property type="entry name" value="adh_short_C2"/>
    <property type="match status" value="1"/>
</dbReference>
<dbReference type="Proteomes" id="UP000610760">
    <property type="component" value="Unassembled WGS sequence"/>
</dbReference>
<keyword evidence="2" id="KW-0560">Oxidoreductase</keyword>
<gene>
    <name evidence="3" type="ORF">H8710_10860</name>
</gene>
<evidence type="ECO:0000256" key="1">
    <source>
        <dbReference type="ARBA" id="ARBA00006484"/>
    </source>
</evidence>
<accession>A0A926I3F3</accession>
<name>A0A926I3F3_9FIRM</name>
<dbReference type="SUPFAM" id="SSF51735">
    <property type="entry name" value="NAD(P)-binding Rossmann-fold domains"/>
    <property type="match status" value="1"/>
</dbReference>
<dbReference type="GO" id="GO:0016491">
    <property type="term" value="F:oxidoreductase activity"/>
    <property type="evidence" value="ECO:0007669"/>
    <property type="project" value="UniProtKB-KW"/>
</dbReference>
<dbReference type="PROSITE" id="PS00061">
    <property type="entry name" value="ADH_SHORT"/>
    <property type="match status" value="1"/>
</dbReference>
<dbReference type="AlphaFoldDB" id="A0A926I3F3"/>
<dbReference type="InterPro" id="IPR020904">
    <property type="entry name" value="Sc_DH/Rdtase_CS"/>
</dbReference>
<keyword evidence="4" id="KW-1185">Reference proteome</keyword>
<dbReference type="PANTHER" id="PTHR43477">
    <property type="entry name" value="DIHYDROANTICAPSIN 7-DEHYDROGENASE"/>
    <property type="match status" value="1"/>
</dbReference>
<dbReference type="InterPro" id="IPR002347">
    <property type="entry name" value="SDR_fam"/>
</dbReference>
<sequence>MLKGKTTVIIGGTTGIGASTVRLFAENRANVVFAGRKKAEGDALEKECTEKYPEACVRFYQMDVSVEEEVKAMAAYVEKEFGGCDVLFNNAGIHLAGRILETPPADFDKIMSIDCRGVYLACYYFMPMMLKKQYGTIINMSSVSGICADYSMAAYNTAKGAVTNLTRAIAIDYADQGIRCNAICPGAVRTEMLEYTFRKIDYAERVNREAYPTHTFATPEEIAEVALFLAARKVDFLNGVNLPVDGGITCHTGQPHY</sequence>